<dbReference type="InterPro" id="IPR030999">
    <property type="entry name" value="Thiosulf_SoxX"/>
</dbReference>
<dbReference type="GO" id="GO:0009055">
    <property type="term" value="F:electron transfer activity"/>
    <property type="evidence" value="ECO:0007669"/>
    <property type="project" value="InterPro"/>
</dbReference>
<feature type="domain" description="Cytochrome c" evidence="6">
    <location>
        <begin position="28"/>
        <end position="117"/>
    </location>
</feature>
<evidence type="ECO:0000256" key="1">
    <source>
        <dbReference type="ARBA" id="ARBA00022617"/>
    </source>
</evidence>
<name>A0AAW9DRM7_ACIAO</name>
<dbReference type="GO" id="GO:0020037">
    <property type="term" value="F:heme binding"/>
    <property type="evidence" value="ECO:0007669"/>
    <property type="project" value="InterPro"/>
</dbReference>
<dbReference type="Gene3D" id="1.10.760.10">
    <property type="entry name" value="Cytochrome c-like domain"/>
    <property type="match status" value="1"/>
</dbReference>
<accession>A0AAW9DRM7</accession>
<evidence type="ECO:0000256" key="3">
    <source>
        <dbReference type="ARBA" id="ARBA00023004"/>
    </source>
</evidence>
<dbReference type="Proteomes" id="UP001279553">
    <property type="component" value="Unassembled WGS sequence"/>
</dbReference>
<feature type="signal peptide" evidence="5">
    <location>
        <begin position="1"/>
        <end position="24"/>
    </location>
</feature>
<keyword evidence="1 4" id="KW-0349">Heme</keyword>
<dbReference type="GO" id="GO:0046872">
    <property type="term" value="F:metal ion binding"/>
    <property type="evidence" value="ECO:0007669"/>
    <property type="project" value="UniProtKB-KW"/>
</dbReference>
<dbReference type="PROSITE" id="PS51007">
    <property type="entry name" value="CYTC"/>
    <property type="match status" value="1"/>
</dbReference>
<dbReference type="InterPro" id="IPR036909">
    <property type="entry name" value="Cyt_c-like_dom_sf"/>
</dbReference>
<evidence type="ECO:0000256" key="5">
    <source>
        <dbReference type="SAM" id="SignalP"/>
    </source>
</evidence>
<comment type="caution">
    <text evidence="7">The sequence shown here is derived from an EMBL/GenBank/DDBJ whole genome shotgun (WGS) entry which is preliminary data.</text>
</comment>
<keyword evidence="8" id="KW-1185">Reference proteome</keyword>
<keyword evidence="2 4" id="KW-0479">Metal-binding</keyword>
<keyword evidence="5" id="KW-0732">Signal</keyword>
<dbReference type="InterPro" id="IPR009056">
    <property type="entry name" value="Cyt_c-like_dom"/>
</dbReference>
<evidence type="ECO:0000313" key="8">
    <source>
        <dbReference type="Proteomes" id="UP001279553"/>
    </source>
</evidence>
<evidence type="ECO:0000256" key="4">
    <source>
        <dbReference type="PROSITE-ProRule" id="PRU00433"/>
    </source>
</evidence>
<sequence length="117" mass="12552">MNKAATAFVFGLSASVAMIGFAVAATPAQIAAGEKLATTTTEGNCDACHMFKGAVEAGNIGPELKDVKSMVPNRAEFYKIIYDEEARNPSTIMPAFGKNQILTPKQINEVIDFMYTK</sequence>
<reference evidence="7 8" key="1">
    <citation type="submission" date="2023-11" db="EMBL/GenBank/DDBJ databases">
        <title>MicrobeMod: A computational toolkit for identifying prokaryotic methylation and restriction-modification with nanopore sequencing.</title>
        <authorList>
            <person name="Crits-Christoph A."/>
            <person name="Kang S.C."/>
            <person name="Lee H."/>
            <person name="Ostrov N."/>
        </authorList>
    </citation>
    <scope>NUCLEOTIDE SEQUENCE [LARGE SCALE GENOMIC DNA]</scope>
    <source>
        <strain evidence="7 8">DSMZ 700</strain>
    </source>
</reference>
<evidence type="ECO:0000313" key="7">
    <source>
        <dbReference type="EMBL" id="MDX5931551.1"/>
    </source>
</evidence>
<proteinExistence type="predicted"/>
<dbReference type="AlphaFoldDB" id="A0AAW9DRM7"/>
<gene>
    <name evidence="7" type="primary">soxX</name>
    <name evidence="7" type="ORF">SIL87_12315</name>
</gene>
<evidence type="ECO:0000259" key="6">
    <source>
        <dbReference type="PROSITE" id="PS51007"/>
    </source>
</evidence>
<dbReference type="Pfam" id="PF13442">
    <property type="entry name" value="Cytochrome_CBB3"/>
    <property type="match status" value="1"/>
</dbReference>
<organism evidence="7 8">
    <name type="scientific">Acidiphilium acidophilum</name>
    <name type="common">Thiobacillus acidophilus</name>
    <dbReference type="NCBI Taxonomy" id="76588"/>
    <lineage>
        <taxon>Bacteria</taxon>
        <taxon>Pseudomonadati</taxon>
        <taxon>Pseudomonadota</taxon>
        <taxon>Alphaproteobacteria</taxon>
        <taxon>Acetobacterales</taxon>
        <taxon>Acidocellaceae</taxon>
        <taxon>Acidiphilium</taxon>
    </lineage>
</organism>
<feature type="chain" id="PRO_5043779437" evidence="5">
    <location>
        <begin position="25"/>
        <end position="117"/>
    </location>
</feature>
<keyword evidence="3 4" id="KW-0408">Iron</keyword>
<dbReference type="RefSeq" id="WP_319614455.1">
    <property type="nucleotide sequence ID" value="NZ_JAWXYB010000018.1"/>
</dbReference>
<protein>
    <submittedName>
        <fullName evidence="7">Sulfur oxidation c-type cytochrome SoxX</fullName>
    </submittedName>
</protein>
<evidence type="ECO:0000256" key="2">
    <source>
        <dbReference type="ARBA" id="ARBA00022723"/>
    </source>
</evidence>
<dbReference type="SUPFAM" id="SSF46626">
    <property type="entry name" value="Cytochrome c"/>
    <property type="match status" value="1"/>
</dbReference>
<dbReference type="NCBIfam" id="TIGR04485">
    <property type="entry name" value="thiosulf_SoxX"/>
    <property type="match status" value="1"/>
</dbReference>
<dbReference type="EMBL" id="JAWXYB010000018">
    <property type="protein sequence ID" value="MDX5931551.1"/>
    <property type="molecule type" value="Genomic_DNA"/>
</dbReference>